<keyword evidence="1" id="KW-0732">Signal</keyword>
<keyword evidence="4" id="KW-1185">Reference proteome</keyword>
<keyword evidence="3" id="KW-0034">Amyloid</keyword>
<dbReference type="InterPro" id="IPR006149">
    <property type="entry name" value="EB_dom"/>
</dbReference>
<dbReference type="Proteomes" id="UP000094527">
    <property type="component" value="Unassembled WGS sequence"/>
</dbReference>
<feature type="signal peptide" evidence="1">
    <location>
        <begin position="1"/>
        <end position="23"/>
    </location>
</feature>
<gene>
    <name evidence="3" type="ORF">Ocin01_10242</name>
</gene>
<feature type="domain" description="EB" evidence="2">
    <location>
        <begin position="212"/>
        <end position="270"/>
    </location>
</feature>
<name>A0A1D2MUG3_ORCCI</name>
<dbReference type="EMBL" id="LJIJ01000539">
    <property type="protein sequence ID" value="ODM96454.1"/>
    <property type="molecule type" value="Genomic_DNA"/>
</dbReference>
<proteinExistence type="predicted"/>
<comment type="caution">
    <text evidence="3">The sequence shown here is derived from an EMBL/GenBank/DDBJ whole genome shotgun (WGS) entry which is preliminary data.</text>
</comment>
<sequence>MKCFHFVVLTFVASLVAFSTCQSVKNGLGEDCTVDADCTVTVTFSYCNTTAGVNKCACLPEYVQGNNTVVPVPELTCFLKATELDKPNSCEISAQCVHFGNSTCDTMQCVCRSGSLSSTDKKKCLTANVIIGQHCEEDKQCVGPNSGCTSSKVCACNVGYVSNSNNTQCLQVVNDLLTTECLEPIQCHRGSPGPWSDCIVSPAGSTTKVCNCTSLAIAVNSTCYLIPVEVENACQTDQQCEVGLGESYCSSNGQCLCKAGFVPSTNRDKCLLQVKLDDSCVDSTQCSTVNNAQCVLNASNPTDGQRCRCNTNYVGDGGECYPLTTVIGGLCSRDSQCVNLGATCNTTTCQCSGTDVENASKTKCLPLRPNLNDTCDQTAQCQVNNSVCVLPPGQTTGLQCQCQLDVYVESNVTDNTCVPIRHELNEKCEENLQCVAGIGNLSECADGVCQCKRTYGYFNGSCYIPSALGQVCHQHEDCYLGVNQYAFCSNGTGTTDARCRCQPGTLELNRKCYQPKLIGHSCVFNEECTVSIQGEVQCDATTKICTCRLGYSPDAGNTVCASGTMLQYQFSLSLCVIMLVMRLLSTS</sequence>
<protein>
    <submittedName>
        <fullName evidence="3">Prion-like-(Q/N-rich) domain-bearing protein 25</fullName>
    </submittedName>
</protein>
<evidence type="ECO:0000256" key="1">
    <source>
        <dbReference type="SAM" id="SignalP"/>
    </source>
</evidence>
<organism evidence="3 4">
    <name type="scientific">Orchesella cincta</name>
    <name type="common">Springtail</name>
    <name type="synonym">Podura cincta</name>
    <dbReference type="NCBI Taxonomy" id="48709"/>
    <lineage>
        <taxon>Eukaryota</taxon>
        <taxon>Metazoa</taxon>
        <taxon>Ecdysozoa</taxon>
        <taxon>Arthropoda</taxon>
        <taxon>Hexapoda</taxon>
        <taxon>Collembola</taxon>
        <taxon>Entomobryomorpha</taxon>
        <taxon>Entomobryoidea</taxon>
        <taxon>Orchesellidae</taxon>
        <taxon>Orchesellinae</taxon>
        <taxon>Orchesella</taxon>
    </lineage>
</organism>
<dbReference type="Pfam" id="PF01683">
    <property type="entry name" value="EB"/>
    <property type="match status" value="2"/>
</dbReference>
<dbReference type="OMA" id="QCLNSIC"/>
<evidence type="ECO:0000313" key="4">
    <source>
        <dbReference type="Proteomes" id="UP000094527"/>
    </source>
</evidence>
<evidence type="ECO:0000259" key="2">
    <source>
        <dbReference type="Pfam" id="PF01683"/>
    </source>
</evidence>
<dbReference type="PANTHER" id="PTHR39069:SF8">
    <property type="entry name" value="FI17111P1"/>
    <property type="match status" value="1"/>
</dbReference>
<dbReference type="STRING" id="48709.A0A1D2MUG3"/>
<keyword evidence="3" id="KW-0640">Prion</keyword>
<dbReference type="AlphaFoldDB" id="A0A1D2MUG3"/>
<evidence type="ECO:0000313" key="3">
    <source>
        <dbReference type="EMBL" id="ODM96454.1"/>
    </source>
</evidence>
<dbReference type="OrthoDB" id="504708at2759"/>
<feature type="domain" description="EB" evidence="2">
    <location>
        <begin position="501"/>
        <end position="556"/>
    </location>
</feature>
<dbReference type="PANTHER" id="PTHR39069">
    <property type="entry name" value="ECDYSONE-INDUCIBLE GENE E1, ISOFORM A"/>
    <property type="match status" value="1"/>
</dbReference>
<feature type="chain" id="PRO_5008904571" evidence="1">
    <location>
        <begin position="24"/>
        <end position="587"/>
    </location>
</feature>
<accession>A0A1D2MUG3</accession>
<reference evidence="3 4" key="1">
    <citation type="journal article" date="2016" name="Genome Biol. Evol.">
        <title>Gene Family Evolution Reflects Adaptation to Soil Environmental Stressors in the Genome of the Collembolan Orchesella cincta.</title>
        <authorList>
            <person name="Faddeeva-Vakhrusheva A."/>
            <person name="Derks M.F."/>
            <person name="Anvar S.Y."/>
            <person name="Agamennone V."/>
            <person name="Suring W."/>
            <person name="Smit S."/>
            <person name="van Straalen N.M."/>
            <person name="Roelofs D."/>
        </authorList>
    </citation>
    <scope>NUCLEOTIDE SEQUENCE [LARGE SCALE GENOMIC DNA]</scope>
    <source>
        <tissue evidence="3">Mixed pool</tissue>
    </source>
</reference>